<evidence type="ECO:0000313" key="2">
    <source>
        <dbReference type="Proteomes" id="UP000887577"/>
    </source>
</evidence>
<feature type="transmembrane region" description="Helical" evidence="1">
    <location>
        <begin position="20"/>
        <end position="39"/>
    </location>
</feature>
<reference evidence="3" key="1">
    <citation type="submission" date="2022-11" db="UniProtKB">
        <authorList>
            <consortium name="WormBaseParasite"/>
        </authorList>
    </citation>
    <scope>IDENTIFICATION</scope>
</reference>
<organism evidence="2 3">
    <name type="scientific">Panagrolaimus superbus</name>
    <dbReference type="NCBI Taxonomy" id="310955"/>
    <lineage>
        <taxon>Eukaryota</taxon>
        <taxon>Metazoa</taxon>
        <taxon>Ecdysozoa</taxon>
        <taxon>Nematoda</taxon>
        <taxon>Chromadorea</taxon>
        <taxon>Rhabditida</taxon>
        <taxon>Tylenchina</taxon>
        <taxon>Panagrolaimomorpha</taxon>
        <taxon>Panagrolaimoidea</taxon>
        <taxon>Panagrolaimidae</taxon>
        <taxon>Panagrolaimus</taxon>
    </lineage>
</organism>
<dbReference type="Proteomes" id="UP000887577">
    <property type="component" value="Unplaced"/>
</dbReference>
<keyword evidence="2" id="KW-1185">Reference proteome</keyword>
<name>A0A914YCE3_9BILA</name>
<dbReference type="WBParaSite" id="PSU_v2.g17091.t1">
    <property type="protein sequence ID" value="PSU_v2.g17091.t1"/>
    <property type="gene ID" value="PSU_v2.g17091"/>
</dbReference>
<keyword evidence="1" id="KW-1133">Transmembrane helix</keyword>
<keyword evidence="1" id="KW-0812">Transmembrane</keyword>
<evidence type="ECO:0000256" key="1">
    <source>
        <dbReference type="SAM" id="Phobius"/>
    </source>
</evidence>
<keyword evidence="1" id="KW-0472">Membrane</keyword>
<sequence length="103" mass="11914">MKYIFVITVFAQSSPKKCDVISKNFVIFFNFNIFSFNFWPKIYVLQIEREFDFESTECFAPLLLISVYSAIISAFLGAIAVAIVWCLKCSLCFDQKIPENWVG</sequence>
<feature type="transmembrane region" description="Helical" evidence="1">
    <location>
        <begin position="59"/>
        <end position="87"/>
    </location>
</feature>
<accession>A0A914YCE3</accession>
<protein>
    <submittedName>
        <fullName evidence="3">Uncharacterized protein</fullName>
    </submittedName>
</protein>
<dbReference type="AlphaFoldDB" id="A0A914YCE3"/>
<evidence type="ECO:0000313" key="3">
    <source>
        <dbReference type="WBParaSite" id="PSU_v2.g17091.t1"/>
    </source>
</evidence>
<proteinExistence type="predicted"/>